<organism evidence="1 2">
    <name type="scientific">Allosphingosinicella ginsenosidimutans</name>
    <dbReference type="NCBI Taxonomy" id="1176539"/>
    <lineage>
        <taxon>Bacteria</taxon>
        <taxon>Pseudomonadati</taxon>
        <taxon>Pseudomonadota</taxon>
        <taxon>Alphaproteobacteria</taxon>
        <taxon>Sphingomonadales</taxon>
        <taxon>Sphingomonadaceae</taxon>
        <taxon>Allosphingosinicella</taxon>
    </lineage>
</organism>
<sequence length="145" mass="16199">MSDTKADKNAGCLRKLEKIISRLEPQTIVLEAFEPSSAKRSTRIVRLCRSVVALAQSRGMEVVVYTKGEIRSCFASVGARTRQEVAEAIVRSFEPLRDQLPRPRRDWEGPPRRMALFDAGAAVIAHYHLGASRLFESLSTDDPTK</sequence>
<proteinExistence type="predicted"/>
<name>A0A5C6TWB2_9SPHN</name>
<keyword evidence="2" id="KW-1185">Reference proteome</keyword>
<comment type="caution">
    <text evidence="1">The sequence shown here is derived from an EMBL/GenBank/DDBJ whole genome shotgun (WGS) entry which is preliminary data.</text>
</comment>
<dbReference type="AlphaFoldDB" id="A0A5C6TWB2"/>
<dbReference type="Gene3D" id="3.30.420.10">
    <property type="entry name" value="Ribonuclease H-like superfamily/Ribonuclease H"/>
    <property type="match status" value="1"/>
</dbReference>
<accession>A0A5C6TWB2</accession>
<dbReference type="EMBL" id="VOQQ01000001">
    <property type="protein sequence ID" value="TXC64672.1"/>
    <property type="molecule type" value="Genomic_DNA"/>
</dbReference>
<gene>
    <name evidence="1" type="ORF">FRZ32_14065</name>
</gene>
<dbReference type="Proteomes" id="UP000321249">
    <property type="component" value="Unassembled WGS sequence"/>
</dbReference>
<reference evidence="1 2" key="1">
    <citation type="journal article" date="2015" name="J. Microbiol.">
        <title>Sphingosinicella ginsenosidimutans sp. nov., with ginsenoside converting activity.</title>
        <authorList>
            <person name="Kim J.K."/>
            <person name="Kang M.S."/>
            <person name="Park S.C."/>
            <person name="Kim K.M."/>
            <person name="Choi K."/>
            <person name="Yoon M.H."/>
            <person name="Im W.T."/>
        </authorList>
    </citation>
    <scope>NUCLEOTIDE SEQUENCE [LARGE SCALE GENOMIC DNA]</scope>
    <source>
        <strain evidence="1 2">BS-11</strain>
    </source>
</reference>
<evidence type="ECO:0000313" key="1">
    <source>
        <dbReference type="EMBL" id="TXC64672.1"/>
    </source>
</evidence>
<dbReference type="InterPro" id="IPR036397">
    <property type="entry name" value="RNaseH_sf"/>
</dbReference>
<dbReference type="GO" id="GO:0003676">
    <property type="term" value="F:nucleic acid binding"/>
    <property type="evidence" value="ECO:0007669"/>
    <property type="project" value="InterPro"/>
</dbReference>
<dbReference type="RefSeq" id="WP_147044095.1">
    <property type="nucleotide sequence ID" value="NZ_BAABIR010000001.1"/>
</dbReference>
<evidence type="ECO:0000313" key="2">
    <source>
        <dbReference type="Proteomes" id="UP000321249"/>
    </source>
</evidence>
<protein>
    <submittedName>
        <fullName evidence="1">Uncharacterized protein</fullName>
    </submittedName>
</protein>